<proteinExistence type="predicted"/>
<dbReference type="RefSeq" id="WP_012594853.1">
    <property type="nucleotide sequence ID" value="NC_011726.1"/>
</dbReference>
<organism evidence="2 3">
    <name type="scientific">Rippkaea orientalis (strain PCC 8801 / RF-1)</name>
    <name type="common">Cyanothece sp. (strain PCC 8801)</name>
    <dbReference type="NCBI Taxonomy" id="41431"/>
    <lineage>
        <taxon>Bacteria</taxon>
        <taxon>Bacillati</taxon>
        <taxon>Cyanobacteriota</taxon>
        <taxon>Cyanophyceae</taxon>
        <taxon>Oscillatoriophycideae</taxon>
        <taxon>Chroococcales</taxon>
        <taxon>Aphanothecaceae</taxon>
        <taxon>Rippkaea</taxon>
        <taxon>Rippkaea orientalis</taxon>
    </lineage>
</organism>
<dbReference type="Proteomes" id="UP000008204">
    <property type="component" value="Chromosome"/>
</dbReference>
<dbReference type="eggNOG" id="COG1598">
    <property type="taxonomic scope" value="Bacteria"/>
</dbReference>
<sequence>MQNQDPDNQSIETAVKEDPDVAEAVIEVGEAVKSEPNQEMLFQILSNVIIRLQEEPQQIYNVQDNFPNDNIFFSGKKYAEQTHLNLPDDPQAIQLQSSYIKNKQSLRIMIAVFLLTFSLSLVLIALLVLFPLSLDIQQVLVALIALFKAYSSNIMNYRIEVEQEEDGRWIAEVVDLPGVMVYGQTVEEAITQVQALALRILADNLENGENVSSGLINVSFQPA</sequence>
<dbReference type="AlphaFoldDB" id="B7JUN6"/>
<gene>
    <name evidence="2" type="ordered locus">PCC8801_1526</name>
</gene>
<accession>B7JUN6</accession>
<dbReference type="HOGENOM" id="CLU_1238540_0_0_3"/>
<evidence type="ECO:0000313" key="3">
    <source>
        <dbReference type="Proteomes" id="UP000008204"/>
    </source>
</evidence>
<dbReference type="SUPFAM" id="SSF143100">
    <property type="entry name" value="TTHA1013/TTHA0281-like"/>
    <property type="match status" value="1"/>
</dbReference>
<keyword evidence="1" id="KW-0472">Membrane</keyword>
<reference evidence="3" key="1">
    <citation type="journal article" date="2011" name="MBio">
        <title>Novel metabolic attributes of the genus Cyanothece, comprising a group of unicellular nitrogen-fixing Cyanobacteria.</title>
        <authorList>
            <person name="Bandyopadhyay A."/>
            <person name="Elvitigala T."/>
            <person name="Welsh E."/>
            <person name="Stockel J."/>
            <person name="Liberton M."/>
            <person name="Min H."/>
            <person name="Sherman L.A."/>
            <person name="Pakrasi H.B."/>
        </authorList>
    </citation>
    <scope>NUCLEOTIDE SEQUENCE [LARGE SCALE GENOMIC DNA]</scope>
    <source>
        <strain evidence="3">PCC 8801</strain>
    </source>
</reference>
<keyword evidence="1" id="KW-1133">Transmembrane helix</keyword>
<evidence type="ECO:0008006" key="4">
    <source>
        <dbReference type="Google" id="ProtNLM"/>
    </source>
</evidence>
<keyword evidence="3" id="KW-1185">Reference proteome</keyword>
<keyword evidence="1" id="KW-0812">Transmembrane</keyword>
<protein>
    <recommendedName>
        <fullName evidence="4">HicB-like antitoxin of toxin-antitoxin system domain-containing protein</fullName>
    </recommendedName>
</protein>
<dbReference type="InterPro" id="IPR035069">
    <property type="entry name" value="TTHA1013/TTHA0281-like"/>
</dbReference>
<dbReference type="EMBL" id="CP001287">
    <property type="protein sequence ID" value="ACK65580.1"/>
    <property type="molecule type" value="Genomic_DNA"/>
</dbReference>
<dbReference type="KEGG" id="cyp:PCC8801_1526"/>
<name>B7JUN6_RIPO1</name>
<feature type="transmembrane region" description="Helical" evidence="1">
    <location>
        <begin position="108"/>
        <end position="130"/>
    </location>
</feature>
<dbReference type="STRING" id="41431.PCC8801_1526"/>
<evidence type="ECO:0000256" key="1">
    <source>
        <dbReference type="SAM" id="Phobius"/>
    </source>
</evidence>
<evidence type="ECO:0000313" key="2">
    <source>
        <dbReference type="EMBL" id="ACK65580.1"/>
    </source>
</evidence>
<dbReference type="Gene3D" id="3.30.160.250">
    <property type="match status" value="1"/>
</dbReference>